<dbReference type="PANTHER" id="PTHR14218">
    <property type="entry name" value="PROTEASE S8 TRIPEPTIDYL PEPTIDASE I CLN2"/>
    <property type="match status" value="1"/>
</dbReference>
<organism evidence="3 4">
    <name type="scientific">Ktedonobacter robiniae</name>
    <dbReference type="NCBI Taxonomy" id="2778365"/>
    <lineage>
        <taxon>Bacteria</taxon>
        <taxon>Bacillati</taxon>
        <taxon>Chloroflexota</taxon>
        <taxon>Ktedonobacteria</taxon>
        <taxon>Ktedonobacterales</taxon>
        <taxon>Ktedonobacteraceae</taxon>
        <taxon>Ktedonobacter</taxon>
    </lineage>
</organism>
<accession>A0ABQ3V4H6</accession>
<protein>
    <submittedName>
        <fullName evidence="3">Peptidase S8</fullName>
    </submittedName>
</protein>
<dbReference type="InterPro" id="IPR050819">
    <property type="entry name" value="Tripeptidyl-peptidase_I"/>
</dbReference>
<name>A0ABQ3V4H6_9CHLR</name>
<comment type="caution">
    <text evidence="3">The sequence shown here is derived from an EMBL/GenBank/DDBJ whole genome shotgun (WGS) entry which is preliminary data.</text>
</comment>
<evidence type="ECO:0000313" key="3">
    <source>
        <dbReference type="EMBL" id="GHO59380.1"/>
    </source>
</evidence>
<keyword evidence="1" id="KW-0732">Signal</keyword>
<dbReference type="PROSITE" id="PS51695">
    <property type="entry name" value="SEDOLISIN"/>
    <property type="match status" value="1"/>
</dbReference>
<gene>
    <name evidence="3" type="ORF">KSB_78550</name>
</gene>
<dbReference type="SUPFAM" id="SSF52743">
    <property type="entry name" value="Subtilisin-like"/>
    <property type="match status" value="1"/>
</dbReference>
<keyword evidence="4" id="KW-1185">Reference proteome</keyword>
<evidence type="ECO:0000256" key="1">
    <source>
        <dbReference type="SAM" id="SignalP"/>
    </source>
</evidence>
<reference evidence="3 4" key="1">
    <citation type="journal article" date="2021" name="Int. J. Syst. Evol. Microbiol.">
        <title>Reticulibacter mediterranei gen. nov., sp. nov., within the new family Reticulibacteraceae fam. nov., and Ktedonospora formicarum gen. nov., sp. nov., Ktedonobacter robiniae sp. nov., Dictyobacter formicarum sp. nov. and Dictyobacter arantiisoli sp. nov., belonging to the class Ktedonobacteria.</title>
        <authorList>
            <person name="Yabe S."/>
            <person name="Zheng Y."/>
            <person name="Wang C.M."/>
            <person name="Sakai Y."/>
            <person name="Abe K."/>
            <person name="Yokota A."/>
            <person name="Donadio S."/>
            <person name="Cavaletti L."/>
            <person name="Monciardini P."/>
        </authorList>
    </citation>
    <scope>NUCLEOTIDE SEQUENCE [LARGE SCALE GENOMIC DNA]</scope>
    <source>
        <strain evidence="3 4">SOSP1-30</strain>
    </source>
</reference>
<dbReference type="RefSeq" id="WP_201375571.1">
    <property type="nucleotide sequence ID" value="NZ_BNJG01000003.1"/>
</dbReference>
<dbReference type="Gene3D" id="3.40.50.200">
    <property type="entry name" value="Peptidase S8/S53 domain"/>
    <property type="match status" value="1"/>
</dbReference>
<proteinExistence type="predicted"/>
<sequence length="392" mass="40007">MKRLISLFSIATLLSFMLLSFSTSYVFAQQHPSKLRFHSVCGIKVVDLAQCNAIQIDANTSGVKPNASSPSGYNPADLQSAYKLPSASAGSGQTVAIVDAYDDPNAESDLAVYRSKFGLPACTTANGCFRKVNQTGGTSYPRANSGWAEEISLDLDMVSAICPNCHILLVEAKSSSFANLGTAVNTAISLGANTVSNSYGGSESSGESSYASYYNHPGHIITASSGDSGYGAQVPAAYNTVVAVGGTSLSKSSNSRGWTETAWNGAGSGCSAYISKPSWQKDTGCSRRTIADVSAVADPNTGVSVYDTYGNVGGWLVFGGTSVSSPIIASVYALAGNASSVNAASSLYSHTGNLFDVTSGSNGSCGGSYLCTAGTGYDGPTGLGTPNGTGAF</sequence>
<feature type="signal peptide" evidence="1">
    <location>
        <begin position="1"/>
        <end position="28"/>
    </location>
</feature>
<evidence type="ECO:0000313" key="4">
    <source>
        <dbReference type="Proteomes" id="UP000654345"/>
    </source>
</evidence>
<dbReference type="PANTHER" id="PTHR14218:SF15">
    <property type="entry name" value="TRIPEPTIDYL-PEPTIDASE 1"/>
    <property type="match status" value="1"/>
</dbReference>
<dbReference type="InterPro" id="IPR030400">
    <property type="entry name" value="Sedolisin_dom"/>
</dbReference>
<dbReference type="EMBL" id="BNJG01000003">
    <property type="protein sequence ID" value="GHO59380.1"/>
    <property type="molecule type" value="Genomic_DNA"/>
</dbReference>
<feature type="domain" description="Peptidase S53" evidence="2">
    <location>
        <begin position="72"/>
        <end position="392"/>
    </location>
</feature>
<dbReference type="InterPro" id="IPR036852">
    <property type="entry name" value="Peptidase_S8/S53_dom_sf"/>
</dbReference>
<feature type="chain" id="PRO_5045354939" evidence="1">
    <location>
        <begin position="29"/>
        <end position="392"/>
    </location>
</feature>
<evidence type="ECO:0000259" key="2">
    <source>
        <dbReference type="PROSITE" id="PS51695"/>
    </source>
</evidence>
<dbReference type="Proteomes" id="UP000654345">
    <property type="component" value="Unassembled WGS sequence"/>
</dbReference>